<dbReference type="Pfam" id="PF06271">
    <property type="entry name" value="RDD"/>
    <property type="match status" value="1"/>
</dbReference>
<feature type="transmembrane region" description="Helical" evidence="6">
    <location>
        <begin position="104"/>
        <end position="122"/>
    </location>
</feature>
<evidence type="ECO:0000313" key="9">
    <source>
        <dbReference type="Proteomes" id="UP000651057"/>
    </source>
</evidence>
<evidence type="ECO:0000256" key="3">
    <source>
        <dbReference type="ARBA" id="ARBA00022692"/>
    </source>
</evidence>
<evidence type="ECO:0000259" key="7">
    <source>
        <dbReference type="Pfam" id="PF06271"/>
    </source>
</evidence>
<evidence type="ECO:0000256" key="4">
    <source>
        <dbReference type="ARBA" id="ARBA00022989"/>
    </source>
</evidence>
<dbReference type="Proteomes" id="UP000651057">
    <property type="component" value="Unassembled WGS sequence"/>
</dbReference>
<feature type="transmembrane region" description="Helical" evidence="6">
    <location>
        <begin position="17"/>
        <end position="38"/>
    </location>
</feature>
<feature type="domain" description="RDD" evidence="7">
    <location>
        <begin position="11"/>
        <end position="137"/>
    </location>
</feature>
<comment type="subcellular location">
    <subcellularLocation>
        <location evidence="1">Cell membrane</location>
        <topology evidence="1">Multi-pass membrane protein</topology>
    </subcellularLocation>
</comment>
<sequence length="150" mass="16571">MTYTTDIKPEPNIGRKILAGFIDYLLIYTFFFAYLYAYGEPDSEGVYSVSGILTLPPILLWGLMTIGIEQLFGATIGNSIVGLKPISINGIDEKLSFGQSFIRHLLDPIDMFFFGLIGVLSIKNSDKNQRVGDLAAKTIVLRVKAAKESE</sequence>
<keyword evidence="4 6" id="KW-1133">Transmembrane helix</keyword>
<dbReference type="RefSeq" id="WP_201924698.1">
    <property type="nucleotide sequence ID" value="NZ_BAABAX010000027.1"/>
</dbReference>
<organism evidence="8 9">
    <name type="scientific">Aquimarina mytili</name>
    <dbReference type="NCBI Taxonomy" id="874423"/>
    <lineage>
        <taxon>Bacteria</taxon>
        <taxon>Pseudomonadati</taxon>
        <taxon>Bacteroidota</taxon>
        <taxon>Flavobacteriia</taxon>
        <taxon>Flavobacteriales</taxon>
        <taxon>Flavobacteriaceae</taxon>
        <taxon>Aquimarina</taxon>
    </lineage>
</organism>
<comment type="caution">
    <text evidence="8">The sequence shown here is derived from an EMBL/GenBank/DDBJ whole genome shotgun (WGS) entry which is preliminary data.</text>
</comment>
<evidence type="ECO:0000256" key="1">
    <source>
        <dbReference type="ARBA" id="ARBA00004651"/>
    </source>
</evidence>
<name>A0A937DDK4_9FLAO</name>
<evidence type="ECO:0000256" key="5">
    <source>
        <dbReference type="ARBA" id="ARBA00023136"/>
    </source>
</evidence>
<keyword evidence="9" id="KW-1185">Reference proteome</keyword>
<evidence type="ECO:0000256" key="2">
    <source>
        <dbReference type="ARBA" id="ARBA00022475"/>
    </source>
</evidence>
<keyword evidence="2" id="KW-1003">Cell membrane</keyword>
<keyword evidence="5 6" id="KW-0472">Membrane</keyword>
<dbReference type="GO" id="GO:0005886">
    <property type="term" value="C:plasma membrane"/>
    <property type="evidence" value="ECO:0007669"/>
    <property type="project" value="UniProtKB-SubCell"/>
</dbReference>
<dbReference type="EMBL" id="JAERQJ010000019">
    <property type="protein sequence ID" value="MBL0686126.1"/>
    <property type="molecule type" value="Genomic_DNA"/>
</dbReference>
<dbReference type="AlphaFoldDB" id="A0A937DDK4"/>
<evidence type="ECO:0000313" key="8">
    <source>
        <dbReference type="EMBL" id="MBL0686126.1"/>
    </source>
</evidence>
<protein>
    <submittedName>
        <fullName evidence="8">RDD family protein</fullName>
    </submittedName>
</protein>
<accession>A0A937DDK4</accession>
<proteinExistence type="predicted"/>
<evidence type="ECO:0000256" key="6">
    <source>
        <dbReference type="SAM" id="Phobius"/>
    </source>
</evidence>
<reference evidence="8" key="1">
    <citation type="submission" date="2021-01" db="EMBL/GenBank/DDBJ databases">
        <authorList>
            <person name="Zhong Y.L."/>
        </authorList>
    </citation>
    <scope>NUCLEOTIDE SEQUENCE</scope>
    <source>
        <strain evidence="8">KCTC 23302</strain>
    </source>
</reference>
<gene>
    <name evidence="8" type="ORF">JJQ60_21560</name>
</gene>
<keyword evidence="3 6" id="KW-0812">Transmembrane</keyword>
<dbReference type="PANTHER" id="PTHR36115:SF4">
    <property type="entry name" value="MEMBRANE PROTEIN"/>
    <property type="match status" value="1"/>
</dbReference>
<dbReference type="PANTHER" id="PTHR36115">
    <property type="entry name" value="PROLINE-RICH ANTIGEN HOMOLOG-RELATED"/>
    <property type="match status" value="1"/>
</dbReference>
<dbReference type="InterPro" id="IPR051791">
    <property type="entry name" value="Pra-immunoreactive"/>
</dbReference>
<dbReference type="InterPro" id="IPR010432">
    <property type="entry name" value="RDD"/>
</dbReference>